<evidence type="ECO:0008006" key="5">
    <source>
        <dbReference type="Google" id="ProtNLM"/>
    </source>
</evidence>
<feature type="compositionally biased region" description="Basic and acidic residues" evidence="1">
    <location>
        <begin position="58"/>
        <end position="73"/>
    </location>
</feature>
<dbReference type="OrthoDB" id="464362at2"/>
<dbReference type="RefSeq" id="WP_083624330.1">
    <property type="nucleotide sequence ID" value="NZ_LR734877.1"/>
</dbReference>
<keyword evidence="2" id="KW-0732">Signal</keyword>
<organism evidence="3 4">
    <name type="scientific">Planktothrix serta PCC 8927</name>
    <dbReference type="NCBI Taxonomy" id="671068"/>
    <lineage>
        <taxon>Bacteria</taxon>
        <taxon>Bacillati</taxon>
        <taxon>Cyanobacteriota</taxon>
        <taxon>Cyanophyceae</taxon>
        <taxon>Oscillatoriophycideae</taxon>
        <taxon>Oscillatoriales</taxon>
        <taxon>Microcoleaceae</taxon>
        <taxon>Planktothrix</taxon>
    </lineage>
</organism>
<sequence>MLHKSLIPLTFIMLSVITATQAQASPFTISSSSVNSPCNVHNNTTLKQQHLPSICSQAREESQDLDTGRPPRD</sequence>
<feature type="region of interest" description="Disordered" evidence="1">
    <location>
        <begin position="49"/>
        <end position="73"/>
    </location>
</feature>
<name>A0A7Z9E0W8_9CYAN</name>
<keyword evidence="4" id="KW-1185">Reference proteome</keyword>
<evidence type="ECO:0000256" key="1">
    <source>
        <dbReference type="SAM" id="MobiDB-lite"/>
    </source>
</evidence>
<reference evidence="3" key="1">
    <citation type="submission" date="2019-10" db="EMBL/GenBank/DDBJ databases">
        <authorList>
            <consortium name="Genoscope - CEA"/>
            <person name="William W."/>
        </authorList>
    </citation>
    <scope>NUCLEOTIDE SEQUENCE [LARGE SCALE GENOMIC DNA]</scope>
    <source>
        <strain evidence="3">BBR_PRJEB10992</strain>
    </source>
</reference>
<feature type="chain" id="PRO_5030563136" description="Secreted protein" evidence="2">
    <location>
        <begin position="25"/>
        <end position="73"/>
    </location>
</feature>
<dbReference type="Proteomes" id="UP000184550">
    <property type="component" value="Unassembled WGS sequence"/>
</dbReference>
<comment type="caution">
    <text evidence="3">The sequence shown here is derived from an EMBL/GenBank/DDBJ whole genome shotgun (WGS) entry which is preliminary data.</text>
</comment>
<accession>A0A7Z9E0W8</accession>
<feature type="signal peptide" evidence="2">
    <location>
        <begin position="1"/>
        <end position="24"/>
    </location>
</feature>
<proteinExistence type="predicted"/>
<protein>
    <recommendedName>
        <fullName evidence="5">Secreted protein</fullName>
    </recommendedName>
</protein>
<dbReference type="AlphaFoldDB" id="A0A7Z9E0W8"/>
<evidence type="ECO:0000313" key="3">
    <source>
        <dbReference type="EMBL" id="VXD21908.1"/>
    </source>
</evidence>
<dbReference type="EMBL" id="CZCU02000149">
    <property type="protein sequence ID" value="VXD21908.1"/>
    <property type="molecule type" value="Genomic_DNA"/>
</dbReference>
<gene>
    <name evidence="3" type="ORF">PL8927_720281</name>
</gene>
<evidence type="ECO:0000256" key="2">
    <source>
        <dbReference type="SAM" id="SignalP"/>
    </source>
</evidence>
<evidence type="ECO:0000313" key="4">
    <source>
        <dbReference type="Proteomes" id="UP000184550"/>
    </source>
</evidence>